<dbReference type="GO" id="GO:0010498">
    <property type="term" value="P:proteasomal protein catabolic process"/>
    <property type="evidence" value="ECO:0007669"/>
    <property type="project" value="InterPro"/>
</dbReference>
<dbReference type="InterPro" id="IPR004347">
    <property type="entry name" value="Pup_ligase/deamidase"/>
</dbReference>
<name>A0A1G2LSZ3_9BACT</name>
<dbReference type="PANTHER" id="PTHR42307">
    <property type="entry name" value="PUP DEAMIDASE/DEPUPYLASE"/>
    <property type="match status" value="1"/>
</dbReference>
<dbReference type="Proteomes" id="UP000177171">
    <property type="component" value="Unassembled WGS sequence"/>
</dbReference>
<dbReference type="GO" id="GO:0005524">
    <property type="term" value="F:ATP binding"/>
    <property type="evidence" value="ECO:0007669"/>
    <property type="project" value="TreeGrafter"/>
</dbReference>
<gene>
    <name evidence="1" type="ORF">A3G49_03495</name>
</gene>
<dbReference type="AlphaFoldDB" id="A0A1G2LSZ3"/>
<evidence type="ECO:0000313" key="2">
    <source>
        <dbReference type="Proteomes" id="UP000177171"/>
    </source>
</evidence>
<dbReference type="GO" id="GO:0019941">
    <property type="term" value="P:modification-dependent protein catabolic process"/>
    <property type="evidence" value="ECO:0007669"/>
    <property type="project" value="InterPro"/>
</dbReference>
<dbReference type="Pfam" id="PF03136">
    <property type="entry name" value="Pup_ligase"/>
    <property type="match status" value="1"/>
</dbReference>
<dbReference type="PANTHER" id="PTHR42307:SF2">
    <property type="entry name" value="PUP DEAMIDASE_DEPUPYLASE"/>
    <property type="match status" value="1"/>
</dbReference>
<comment type="caution">
    <text evidence="1">The sequence shown here is derived from an EMBL/GenBank/DDBJ whole genome shotgun (WGS) entry which is preliminary data.</text>
</comment>
<organism evidence="1 2">
    <name type="scientific">Candidatus Sungbacteria bacterium RIFCSPLOWO2_12_FULL_41_11</name>
    <dbReference type="NCBI Taxonomy" id="1802286"/>
    <lineage>
        <taxon>Bacteria</taxon>
        <taxon>Candidatus Sungiibacteriota</taxon>
    </lineage>
</organism>
<proteinExistence type="predicted"/>
<protein>
    <recommendedName>
        <fullName evidence="3">Proteasome accessory factor PafA2</fullName>
    </recommendedName>
</protein>
<dbReference type="EMBL" id="MHQY01000003">
    <property type="protein sequence ID" value="OHA14765.1"/>
    <property type="molecule type" value="Genomic_DNA"/>
</dbReference>
<accession>A0A1G2LSZ3</accession>
<evidence type="ECO:0000313" key="1">
    <source>
        <dbReference type="EMBL" id="OHA14765.1"/>
    </source>
</evidence>
<evidence type="ECO:0008006" key="3">
    <source>
        <dbReference type="Google" id="ProtNLM"/>
    </source>
</evidence>
<reference evidence="1 2" key="1">
    <citation type="journal article" date="2016" name="Nat. Commun.">
        <title>Thousands of microbial genomes shed light on interconnected biogeochemical processes in an aquifer system.</title>
        <authorList>
            <person name="Anantharaman K."/>
            <person name="Brown C.T."/>
            <person name="Hug L.A."/>
            <person name="Sharon I."/>
            <person name="Castelle C.J."/>
            <person name="Probst A.J."/>
            <person name="Thomas B.C."/>
            <person name="Singh A."/>
            <person name="Wilkins M.J."/>
            <person name="Karaoz U."/>
            <person name="Brodie E.L."/>
            <person name="Williams K.H."/>
            <person name="Hubbard S.S."/>
            <person name="Banfield J.F."/>
        </authorList>
    </citation>
    <scope>NUCLEOTIDE SEQUENCE [LARGE SCALE GENOMIC DNA]</scope>
</reference>
<dbReference type="GO" id="GO:0070490">
    <property type="term" value="P:protein pupylation"/>
    <property type="evidence" value="ECO:0007669"/>
    <property type="project" value="TreeGrafter"/>
</dbReference>
<sequence length="585" mass="68415">MPSESRSIPKMIGLENEYGCMGDNLPEEFSAETAGTTFISKMKPQWFSFEKSGAWDPTERLLNIDADDEKRHAHLKDKDWHLMNFLMPNGARLYCDMTHPEICIPICRNAKEALLHDRACEWLMNFIRKKHMEEYGHKYLLYKNNTARGYEDDSLRRGGGVSYATHENYLVSRSVPLEDLYPKVLPFLVIRTVLIGAGMIGSQRRDSEIKFQISQRAEYFGQSYGVDTTGYSRPIYNLRDRPYADPQRFRRIHVISGDANMCEMAEFLKFSTMQVLLMMIEDEYLDKRFDLTDPVESFHKISKDVNFKELLEMKGEKKSRTAIDLCKEYIGLMGEYLEEYSISDPILHLGINEAQRVINLLASTPELLFGEIDHITKKMLIEKALEKGKISSWRDPNAKTMDMKYHNINPAESLFYKPKTYQLMKRLVTDEEIRKAVFEPPPTRSRFQVEVHKRFGLLLWDWQKICIADENGDISPMIFLEDPAIPWEKLKELLCDDRKEFLKLVKNAGFMKGPQYNANPDEAFHRSYPKNTPRHILRHKHYSWPNSGQENGPVQKEGGMLWWKEFSYYKEILDELKKRGLTDDD</sequence>